<keyword evidence="6 13" id="KW-0347">Helicase</keyword>
<dbReference type="Gene3D" id="3.40.50.300">
    <property type="entry name" value="P-loop containing nucleotide triphosphate hydrolases"/>
    <property type="match status" value="1"/>
</dbReference>
<evidence type="ECO:0000256" key="2">
    <source>
        <dbReference type="ARBA" id="ARBA00022515"/>
    </source>
</evidence>
<dbReference type="InterPro" id="IPR036185">
    <property type="entry name" value="DNA_heli_DnaB-like_N_sf"/>
</dbReference>
<comment type="function">
    <text evidence="10 13">The main replicative DNA helicase, it participates in initiation and elongation during chromosome replication. Travels ahead of the DNA replisome, separating dsDNA into templates for DNA synthesis. A processive ATP-dependent 5'-3' DNA helicase it has DNA-dependent ATPase activity.</text>
</comment>
<comment type="similarity">
    <text evidence="1 13">Belongs to the helicase family. DnaB subfamily.</text>
</comment>
<keyword evidence="7 13" id="KW-0067">ATP-binding</keyword>
<evidence type="ECO:0000256" key="14">
    <source>
        <dbReference type="SAM" id="MobiDB-lite"/>
    </source>
</evidence>
<dbReference type="InterPro" id="IPR027417">
    <property type="entry name" value="P-loop_NTPase"/>
</dbReference>
<evidence type="ECO:0000256" key="13">
    <source>
        <dbReference type="RuleBase" id="RU362085"/>
    </source>
</evidence>
<evidence type="ECO:0000256" key="10">
    <source>
        <dbReference type="ARBA" id="ARBA00044932"/>
    </source>
</evidence>
<dbReference type="CDD" id="cd00984">
    <property type="entry name" value="DnaB_C"/>
    <property type="match status" value="1"/>
</dbReference>
<dbReference type="NCBIfam" id="TIGR00665">
    <property type="entry name" value="DnaB"/>
    <property type="match status" value="1"/>
</dbReference>
<gene>
    <name evidence="16" type="ORF">GCM10007390_41420</name>
</gene>
<feature type="region of interest" description="Disordered" evidence="14">
    <location>
        <begin position="487"/>
        <end position="536"/>
    </location>
</feature>
<dbReference type="FunFam" id="3.40.50.300:FF:000076">
    <property type="entry name" value="Replicative DNA helicase"/>
    <property type="match status" value="1"/>
</dbReference>
<evidence type="ECO:0000256" key="12">
    <source>
        <dbReference type="NCBIfam" id="TIGR00665"/>
    </source>
</evidence>
<comment type="caution">
    <text evidence="16">The sequence shown here is derived from an EMBL/GenBank/DDBJ whole genome shotgun (WGS) entry which is preliminary data.</text>
</comment>
<evidence type="ECO:0000256" key="5">
    <source>
        <dbReference type="ARBA" id="ARBA00022801"/>
    </source>
</evidence>
<dbReference type="PANTHER" id="PTHR30153:SF2">
    <property type="entry name" value="REPLICATIVE DNA HELICASE"/>
    <property type="match status" value="1"/>
</dbReference>
<name>A0A8J3GBJ4_9BACT</name>
<dbReference type="Pfam" id="PF03796">
    <property type="entry name" value="DnaB_C"/>
    <property type="match status" value="1"/>
</dbReference>
<dbReference type="InterPro" id="IPR007692">
    <property type="entry name" value="DNA_helicase_DnaB"/>
</dbReference>
<dbReference type="PANTHER" id="PTHR30153">
    <property type="entry name" value="REPLICATIVE DNA HELICASE DNAB"/>
    <property type="match status" value="1"/>
</dbReference>
<dbReference type="RefSeq" id="WP_189566788.1">
    <property type="nucleotide sequence ID" value="NZ_BMXF01000004.1"/>
</dbReference>
<keyword evidence="17" id="KW-1185">Reference proteome</keyword>
<dbReference type="GO" id="GO:0005524">
    <property type="term" value="F:ATP binding"/>
    <property type="evidence" value="ECO:0007669"/>
    <property type="project" value="UniProtKB-UniRule"/>
</dbReference>
<feature type="compositionally biased region" description="Basic and acidic residues" evidence="14">
    <location>
        <begin position="518"/>
        <end position="536"/>
    </location>
</feature>
<feature type="region of interest" description="Disordered" evidence="14">
    <location>
        <begin position="1"/>
        <end position="20"/>
    </location>
</feature>
<keyword evidence="5 13" id="KW-0378">Hydrolase</keyword>
<dbReference type="GO" id="GO:0005829">
    <property type="term" value="C:cytosol"/>
    <property type="evidence" value="ECO:0007669"/>
    <property type="project" value="TreeGrafter"/>
</dbReference>
<evidence type="ECO:0000256" key="11">
    <source>
        <dbReference type="ARBA" id="ARBA00048954"/>
    </source>
</evidence>
<organism evidence="16 17">
    <name type="scientific">Persicitalea jodogahamensis</name>
    <dbReference type="NCBI Taxonomy" id="402147"/>
    <lineage>
        <taxon>Bacteria</taxon>
        <taxon>Pseudomonadati</taxon>
        <taxon>Bacteroidota</taxon>
        <taxon>Cytophagia</taxon>
        <taxon>Cytophagales</taxon>
        <taxon>Spirosomataceae</taxon>
        <taxon>Persicitalea</taxon>
    </lineage>
</organism>
<comment type="catalytic activity">
    <reaction evidence="11 13">
        <text>ATP + H2O = ADP + phosphate + H(+)</text>
        <dbReference type="Rhea" id="RHEA:13065"/>
        <dbReference type="ChEBI" id="CHEBI:15377"/>
        <dbReference type="ChEBI" id="CHEBI:15378"/>
        <dbReference type="ChEBI" id="CHEBI:30616"/>
        <dbReference type="ChEBI" id="CHEBI:43474"/>
        <dbReference type="ChEBI" id="CHEBI:456216"/>
        <dbReference type="EC" id="5.6.2.3"/>
    </reaction>
</comment>
<feature type="compositionally biased region" description="Pro residues" evidence="14">
    <location>
        <begin position="487"/>
        <end position="498"/>
    </location>
</feature>
<dbReference type="SUPFAM" id="SSF52540">
    <property type="entry name" value="P-loop containing nucleoside triphosphate hydrolases"/>
    <property type="match status" value="1"/>
</dbReference>
<dbReference type="Proteomes" id="UP000598271">
    <property type="component" value="Unassembled WGS sequence"/>
</dbReference>
<evidence type="ECO:0000256" key="6">
    <source>
        <dbReference type="ARBA" id="ARBA00022806"/>
    </source>
</evidence>
<protein>
    <recommendedName>
        <fullName evidence="12 13">Replicative DNA helicase</fullName>
        <ecNumber evidence="12 13">5.6.2.3</ecNumber>
    </recommendedName>
</protein>
<feature type="compositionally biased region" description="Polar residues" evidence="14">
    <location>
        <begin position="499"/>
        <end position="512"/>
    </location>
</feature>
<dbReference type="PROSITE" id="PS51199">
    <property type="entry name" value="SF4_HELICASE"/>
    <property type="match status" value="1"/>
</dbReference>
<dbReference type="AlphaFoldDB" id="A0A8J3GBJ4"/>
<evidence type="ECO:0000259" key="15">
    <source>
        <dbReference type="PROSITE" id="PS51199"/>
    </source>
</evidence>
<dbReference type="GO" id="GO:0043139">
    <property type="term" value="F:5'-3' DNA helicase activity"/>
    <property type="evidence" value="ECO:0007669"/>
    <property type="project" value="UniProtKB-EC"/>
</dbReference>
<dbReference type="InterPro" id="IPR016136">
    <property type="entry name" value="DNA_helicase_N/primase_C"/>
</dbReference>
<evidence type="ECO:0000256" key="8">
    <source>
        <dbReference type="ARBA" id="ARBA00023125"/>
    </source>
</evidence>
<dbReference type="NCBIfam" id="NF004384">
    <property type="entry name" value="PRK05748.1"/>
    <property type="match status" value="1"/>
</dbReference>
<dbReference type="GO" id="GO:0042802">
    <property type="term" value="F:identical protein binding"/>
    <property type="evidence" value="ECO:0007669"/>
    <property type="project" value="UniProtKB-ARBA"/>
</dbReference>
<accession>A0A8J3GBJ4</accession>
<reference evidence="16 17" key="1">
    <citation type="journal article" date="2014" name="Int. J. Syst. Evol. Microbiol.">
        <title>Complete genome sequence of Corynebacterium casei LMG S-19264T (=DSM 44701T), isolated from a smear-ripened cheese.</title>
        <authorList>
            <consortium name="US DOE Joint Genome Institute (JGI-PGF)"/>
            <person name="Walter F."/>
            <person name="Albersmeier A."/>
            <person name="Kalinowski J."/>
            <person name="Ruckert C."/>
        </authorList>
    </citation>
    <scope>NUCLEOTIDE SEQUENCE [LARGE SCALE GENOMIC DNA]</scope>
    <source>
        <strain evidence="16 17">KCTC 12866</strain>
    </source>
</reference>
<keyword evidence="8 13" id="KW-0238">DNA-binding</keyword>
<keyword evidence="4 13" id="KW-0547">Nucleotide-binding</keyword>
<evidence type="ECO:0000256" key="9">
    <source>
        <dbReference type="ARBA" id="ARBA00023235"/>
    </source>
</evidence>
<keyword evidence="9" id="KW-0413">Isomerase</keyword>
<dbReference type="EMBL" id="BMXF01000004">
    <property type="protein sequence ID" value="GHB82080.1"/>
    <property type="molecule type" value="Genomic_DNA"/>
</dbReference>
<dbReference type="Gene3D" id="1.10.860.10">
    <property type="entry name" value="DNAb Helicase, Chain A"/>
    <property type="match status" value="1"/>
</dbReference>
<dbReference type="GO" id="GO:0006269">
    <property type="term" value="P:DNA replication, synthesis of primer"/>
    <property type="evidence" value="ECO:0007669"/>
    <property type="project" value="UniProtKB-UniRule"/>
</dbReference>
<dbReference type="GO" id="GO:0003677">
    <property type="term" value="F:DNA binding"/>
    <property type="evidence" value="ECO:0007669"/>
    <property type="project" value="UniProtKB-UniRule"/>
</dbReference>
<dbReference type="Pfam" id="PF00772">
    <property type="entry name" value="DnaB"/>
    <property type="match status" value="1"/>
</dbReference>
<proteinExistence type="inferred from homology"/>
<dbReference type="FunFam" id="1.10.860.10:FF:000001">
    <property type="entry name" value="Replicative DNA helicase"/>
    <property type="match status" value="1"/>
</dbReference>
<evidence type="ECO:0000256" key="3">
    <source>
        <dbReference type="ARBA" id="ARBA00022705"/>
    </source>
</evidence>
<dbReference type="InterPro" id="IPR007693">
    <property type="entry name" value="DNA_helicase_DnaB-like_N"/>
</dbReference>
<dbReference type="SUPFAM" id="SSF48024">
    <property type="entry name" value="N-terminal domain of DnaB helicase"/>
    <property type="match status" value="1"/>
</dbReference>
<evidence type="ECO:0000256" key="7">
    <source>
        <dbReference type="ARBA" id="ARBA00022840"/>
    </source>
</evidence>
<evidence type="ECO:0000313" key="17">
    <source>
        <dbReference type="Proteomes" id="UP000598271"/>
    </source>
</evidence>
<feature type="domain" description="SF4 helicase" evidence="15">
    <location>
        <begin position="209"/>
        <end position="483"/>
    </location>
</feature>
<dbReference type="InterPro" id="IPR007694">
    <property type="entry name" value="DNA_helicase_DnaB-like_C"/>
</dbReference>
<dbReference type="EC" id="5.6.2.3" evidence="12 13"/>
<sequence length="536" mass="58794">MDTDRPFNFLKNQSNSAPAARRTNRLLGSDQGNASMGKLPPQATDMEEAVLGALMIEKDALSTVADILKPDSFYKESHQRIYSAIINLFVNSEPIDLLTVTSKLRSTGELDLIGGAAFITELTSKVNSAANIEYHARIISQASIKRELIAISSEIQKEAFEDTTDVFKLLDKTEQALFQISESNIKKNYADMGALMRQALEELDQKKNNQDGLTGVPSGFTSLDRLTSGWQKTELTILAARPGMGKTAFVVSALRNAAVEFQKPVAIFSLEMSSVQLVNRLISAEAEIDSEKIRKGNLAPHEWAQIHHRISGLTNAPIYIDDTPALSILELRAKCRRLKAQHDIEMIVIDYLQLMTGDSSGKAGGNREQEIASISRSLKNLAKELDVPVIALSQLSRAVETRGGEKRPQLSDLRESGSIEQDADMVLFLYRPEYYGITADDTGNSVAGIGEVIIAKNRGGSLDTVQLRFVGKYTKFMDLDSFYAPSPTPADRPLPPASSNPIASFESNQSSPAVFKSKANDRSNFEFKGPGEEPPF</sequence>
<dbReference type="GO" id="GO:1990077">
    <property type="term" value="C:primosome complex"/>
    <property type="evidence" value="ECO:0007669"/>
    <property type="project" value="UniProtKB-UniRule"/>
</dbReference>
<evidence type="ECO:0000256" key="1">
    <source>
        <dbReference type="ARBA" id="ARBA00008428"/>
    </source>
</evidence>
<dbReference type="GO" id="GO:0016787">
    <property type="term" value="F:hydrolase activity"/>
    <property type="evidence" value="ECO:0007669"/>
    <property type="project" value="UniProtKB-KW"/>
</dbReference>
<evidence type="ECO:0000256" key="4">
    <source>
        <dbReference type="ARBA" id="ARBA00022741"/>
    </source>
</evidence>
<evidence type="ECO:0000313" key="16">
    <source>
        <dbReference type="EMBL" id="GHB82080.1"/>
    </source>
</evidence>
<keyword evidence="2 13" id="KW-0639">Primosome</keyword>
<keyword evidence="3 13" id="KW-0235">DNA replication</keyword>